<dbReference type="OrthoDB" id="6363203at2759"/>
<gene>
    <name evidence="3" type="primary">Mrc1-L4</name>
    <name evidence="3" type="ORF">Hamer_G023904</name>
</gene>
<evidence type="ECO:0000256" key="1">
    <source>
        <dbReference type="SAM" id="SignalP"/>
    </source>
</evidence>
<dbReference type="EMBL" id="JAHLQT010009838">
    <property type="protein sequence ID" value="KAG7173448.1"/>
    <property type="molecule type" value="Genomic_DNA"/>
</dbReference>
<proteinExistence type="predicted"/>
<evidence type="ECO:0000313" key="3">
    <source>
        <dbReference type="EMBL" id="KAG7173448.1"/>
    </source>
</evidence>
<dbReference type="InterPro" id="IPR001304">
    <property type="entry name" value="C-type_lectin-like"/>
</dbReference>
<dbReference type="PANTHER" id="PTHR22803">
    <property type="entry name" value="MANNOSE, PHOSPHOLIPASE, LECTIN RECEPTOR RELATED"/>
    <property type="match status" value="1"/>
</dbReference>
<feature type="chain" id="PRO_5035325210" evidence="1">
    <location>
        <begin position="23"/>
        <end position="331"/>
    </location>
</feature>
<keyword evidence="3" id="KW-0675">Receptor</keyword>
<dbReference type="Proteomes" id="UP000747542">
    <property type="component" value="Unassembled WGS sequence"/>
</dbReference>
<feature type="domain" description="C-type lectin" evidence="2">
    <location>
        <begin position="202"/>
        <end position="329"/>
    </location>
</feature>
<reference evidence="3" key="1">
    <citation type="journal article" date="2021" name="Sci. Adv.">
        <title>The American lobster genome reveals insights on longevity, neural, and immune adaptations.</title>
        <authorList>
            <person name="Polinski J.M."/>
            <person name="Zimin A.V."/>
            <person name="Clark K.F."/>
            <person name="Kohn A.B."/>
            <person name="Sadowski N."/>
            <person name="Timp W."/>
            <person name="Ptitsyn A."/>
            <person name="Khanna P."/>
            <person name="Romanova D.Y."/>
            <person name="Williams P."/>
            <person name="Greenwood S.J."/>
            <person name="Moroz L.L."/>
            <person name="Walt D.R."/>
            <person name="Bodnar A.G."/>
        </authorList>
    </citation>
    <scope>NUCLEOTIDE SEQUENCE</scope>
    <source>
        <strain evidence="3">GMGI-L3</strain>
    </source>
</reference>
<dbReference type="CDD" id="cd00037">
    <property type="entry name" value="CLECT"/>
    <property type="match status" value="2"/>
</dbReference>
<feature type="domain" description="C-type lectin" evidence="2">
    <location>
        <begin position="53"/>
        <end position="178"/>
    </location>
</feature>
<name>A0A8J5TJS4_HOMAM</name>
<evidence type="ECO:0000259" key="2">
    <source>
        <dbReference type="PROSITE" id="PS50041"/>
    </source>
</evidence>
<organism evidence="3 4">
    <name type="scientific">Homarus americanus</name>
    <name type="common">American lobster</name>
    <dbReference type="NCBI Taxonomy" id="6706"/>
    <lineage>
        <taxon>Eukaryota</taxon>
        <taxon>Metazoa</taxon>
        <taxon>Ecdysozoa</taxon>
        <taxon>Arthropoda</taxon>
        <taxon>Crustacea</taxon>
        <taxon>Multicrustacea</taxon>
        <taxon>Malacostraca</taxon>
        <taxon>Eumalacostraca</taxon>
        <taxon>Eucarida</taxon>
        <taxon>Decapoda</taxon>
        <taxon>Pleocyemata</taxon>
        <taxon>Astacidea</taxon>
        <taxon>Nephropoidea</taxon>
        <taxon>Nephropidae</taxon>
        <taxon>Homarus</taxon>
    </lineage>
</organism>
<comment type="caution">
    <text evidence="3">The sequence shown here is derived from an EMBL/GenBank/DDBJ whole genome shotgun (WGS) entry which is preliminary data.</text>
</comment>
<sequence length="331" mass="36555">MTSSLKTRSLVLLALLNTHVQAYTCGMGHRGVGQAAAATNLTSAVCEEPFVAVGDQCLYFATFASIPHLEAHQMCYSVGGELAAILTATRLYNIIHYIYNNGLDDRNFWIDGADQEQEGDWRSSSGAPIPRGTPFWEAHVGGQQPDNYHEEDCLEIYISYCFYMNDCNCLSSNVPLCEQPSQHKQTTAVTTEVNCPTFFVNVGGLCLSFVTWASQNWADARQSCHGMSGELATITDIEDLRAIYVYIHQEEIAGHSFWLGASDEASEGLWTWTDGQHVTMGSPFWGHAAENYTLEPDGGSAENCLLLNAEGYHYFRDASCNLLANPLCLYH</sequence>
<evidence type="ECO:0000313" key="4">
    <source>
        <dbReference type="Proteomes" id="UP000747542"/>
    </source>
</evidence>
<protein>
    <submittedName>
        <fullName evidence="3">Macrophage mannose receptor 1-like 4</fullName>
    </submittedName>
</protein>
<dbReference type="SMART" id="SM00034">
    <property type="entry name" value="CLECT"/>
    <property type="match status" value="2"/>
</dbReference>
<dbReference type="PROSITE" id="PS50041">
    <property type="entry name" value="C_TYPE_LECTIN_2"/>
    <property type="match status" value="2"/>
</dbReference>
<dbReference type="Pfam" id="PF00059">
    <property type="entry name" value="Lectin_C"/>
    <property type="match status" value="2"/>
</dbReference>
<feature type="signal peptide" evidence="1">
    <location>
        <begin position="1"/>
        <end position="22"/>
    </location>
</feature>
<dbReference type="InterPro" id="IPR050111">
    <property type="entry name" value="C-type_lectin/snaclec_domain"/>
</dbReference>
<dbReference type="AlphaFoldDB" id="A0A8J5TJS4"/>
<keyword evidence="4" id="KW-1185">Reference proteome</keyword>
<keyword evidence="1" id="KW-0732">Signal</keyword>
<accession>A0A8J5TJS4</accession>